<evidence type="ECO:0000259" key="2">
    <source>
        <dbReference type="Pfam" id="PF07883"/>
    </source>
</evidence>
<dbReference type="InterPro" id="IPR013096">
    <property type="entry name" value="Cupin_2"/>
</dbReference>
<dbReference type="GO" id="GO:0046872">
    <property type="term" value="F:metal ion binding"/>
    <property type="evidence" value="ECO:0007669"/>
    <property type="project" value="UniProtKB-KW"/>
</dbReference>
<sequence length="136" mass="14612">MTVIIKAADVRVLDRGGSVATTPLVTTTSTAGENRITSGISVYPVGTGAPMHSHNCDEHVTILDGYAEVLVEGVVTRLERFDTTYIPSPIPHLFRNAGGVPLRILWVYTSGTVTRTFTDTGVTVEHLSAADQMVRD</sequence>
<dbReference type="Pfam" id="PF07883">
    <property type="entry name" value="Cupin_2"/>
    <property type="match status" value="1"/>
</dbReference>
<evidence type="ECO:0000313" key="4">
    <source>
        <dbReference type="Proteomes" id="UP000623608"/>
    </source>
</evidence>
<dbReference type="InterPro" id="IPR051610">
    <property type="entry name" value="GPI/OXD"/>
</dbReference>
<dbReference type="InterPro" id="IPR014710">
    <property type="entry name" value="RmlC-like_jellyroll"/>
</dbReference>
<proteinExistence type="predicted"/>
<name>A0A919NLJ6_9ACTN</name>
<dbReference type="CDD" id="cd02209">
    <property type="entry name" value="cupin_XRE_C"/>
    <property type="match status" value="1"/>
</dbReference>
<dbReference type="InterPro" id="IPR011051">
    <property type="entry name" value="RmlC_Cupin_sf"/>
</dbReference>
<evidence type="ECO:0000256" key="1">
    <source>
        <dbReference type="ARBA" id="ARBA00022723"/>
    </source>
</evidence>
<dbReference type="Gene3D" id="2.60.120.10">
    <property type="entry name" value="Jelly Rolls"/>
    <property type="match status" value="1"/>
</dbReference>
<dbReference type="RefSeq" id="WP_203805931.1">
    <property type="nucleotide sequence ID" value="NZ_BOMY01000022.1"/>
</dbReference>
<keyword evidence="1" id="KW-0479">Metal-binding</keyword>
<reference evidence="3" key="1">
    <citation type="submission" date="2021-01" db="EMBL/GenBank/DDBJ databases">
        <title>Whole genome shotgun sequence of Actinoplanes tereljensis NBRC 105297.</title>
        <authorList>
            <person name="Komaki H."/>
            <person name="Tamura T."/>
        </authorList>
    </citation>
    <scope>NUCLEOTIDE SEQUENCE</scope>
    <source>
        <strain evidence="3">NBRC 105297</strain>
    </source>
</reference>
<dbReference type="EMBL" id="BOMY01000022">
    <property type="protein sequence ID" value="GIF20355.1"/>
    <property type="molecule type" value="Genomic_DNA"/>
</dbReference>
<organism evidence="3 4">
    <name type="scientific">Paractinoplanes tereljensis</name>
    <dbReference type="NCBI Taxonomy" id="571912"/>
    <lineage>
        <taxon>Bacteria</taxon>
        <taxon>Bacillati</taxon>
        <taxon>Actinomycetota</taxon>
        <taxon>Actinomycetes</taxon>
        <taxon>Micromonosporales</taxon>
        <taxon>Micromonosporaceae</taxon>
        <taxon>Paractinoplanes</taxon>
    </lineage>
</organism>
<evidence type="ECO:0000313" key="3">
    <source>
        <dbReference type="EMBL" id="GIF20355.1"/>
    </source>
</evidence>
<keyword evidence="4" id="KW-1185">Reference proteome</keyword>
<dbReference type="AlphaFoldDB" id="A0A919NLJ6"/>
<protein>
    <recommendedName>
        <fullName evidence="2">Cupin type-2 domain-containing protein</fullName>
    </recommendedName>
</protein>
<dbReference type="Proteomes" id="UP000623608">
    <property type="component" value="Unassembled WGS sequence"/>
</dbReference>
<accession>A0A919NLJ6</accession>
<dbReference type="PANTHER" id="PTHR35848">
    <property type="entry name" value="OXALATE-BINDING PROTEIN"/>
    <property type="match status" value="1"/>
</dbReference>
<dbReference type="PANTHER" id="PTHR35848:SF6">
    <property type="entry name" value="CUPIN TYPE-2 DOMAIN-CONTAINING PROTEIN"/>
    <property type="match status" value="1"/>
</dbReference>
<comment type="caution">
    <text evidence="3">The sequence shown here is derived from an EMBL/GenBank/DDBJ whole genome shotgun (WGS) entry which is preliminary data.</text>
</comment>
<gene>
    <name evidence="3" type="ORF">Ate02nite_30850</name>
</gene>
<dbReference type="SUPFAM" id="SSF51182">
    <property type="entry name" value="RmlC-like cupins"/>
    <property type="match status" value="1"/>
</dbReference>
<feature type="domain" description="Cupin type-2" evidence="2">
    <location>
        <begin position="41"/>
        <end position="108"/>
    </location>
</feature>